<feature type="compositionally biased region" description="Polar residues" evidence="2">
    <location>
        <begin position="14"/>
        <end position="23"/>
    </location>
</feature>
<dbReference type="InterPro" id="IPR011990">
    <property type="entry name" value="TPR-like_helical_dom_sf"/>
</dbReference>
<dbReference type="AlphaFoldDB" id="A0A9P4IA08"/>
<gene>
    <name evidence="3" type="ORF">NA57DRAFT_40367</name>
</gene>
<dbReference type="Proteomes" id="UP000799772">
    <property type="component" value="Unassembled WGS sequence"/>
</dbReference>
<reference evidence="3" key="1">
    <citation type="journal article" date="2020" name="Stud. Mycol.">
        <title>101 Dothideomycetes genomes: a test case for predicting lifestyles and emergence of pathogens.</title>
        <authorList>
            <person name="Haridas S."/>
            <person name="Albert R."/>
            <person name="Binder M."/>
            <person name="Bloem J."/>
            <person name="Labutti K."/>
            <person name="Salamov A."/>
            <person name="Andreopoulos B."/>
            <person name="Baker S."/>
            <person name="Barry K."/>
            <person name="Bills G."/>
            <person name="Bluhm B."/>
            <person name="Cannon C."/>
            <person name="Castanera R."/>
            <person name="Culley D."/>
            <person name="Daum C."/>
            <person name="Ezra D."/>
            <person name="Gonzalez J."/>
            <person name="Henrissat B."/>
            <person name="Kuo A."/>
            <person name="Liang C."/>
            <person name="Lipzen A."/>
            <person name="Lutzoni F."/>
            <person name="Magnuson J."/>
            <person name="Mondo S."/>
            <person name="Nolan M."/>
            <person name="Ohm R."/>
            <person name="Pangilinan J."/>
            <person name="Park H.-J."/>
            <person name="Ramirez L."/>
            <person name="Alfaro M."/>
            <person name="Sun H."/>
            <person name="Tritt A."/>
            <person name="Yoshinaga Y."/>
            <person name="Zwiers L.-H."/>
            <person name="Turgeon B."/>
            <person name="Goodwin S."/>
            <person name="Spatafora J."/>
            <person name="Crous P."/>
            <person name="Grigoriev I."/>
        </authorList>
    </citation>
    <scope>NUCLEOTIDE SEQUENCE</scope>
    <source>
        <strain evidence="3">CBS 133067</strain>
    </source>
</reference>
<dbReference type="SUPFAM" id="SSF48452">
    <property type="entry name" value="TPR-like"/>
    <property type="match status" value="1"/>
</dbReference>
<protein>
    <recommendedName>
        <fullName evidence="5">Heterokaryon incompatibility domain-containing protein</fullName>
    </recommendedName>
</protein>
<organism evidence="3 4">
    <name type="scientific">Rhizodiscina lignyota</name>
    <dbReference type="NCBI Taxonomy" id="1504668"/>
    <lineage>
        <taxon>Eukaryota</taxon>
        <taxon>Fungi</taxon>
        <taxon>Dikarya</taxon>
        <taxon>Ascomycota</taxon>
        <taxon>Pezizomycotina</taxon>
        <taxon>Dothideomycetes</taxon>
        <taxon>Pleosporomycetidae</taxon>
        <taxon>Aulographales</taxon>
        <taxon>Rhizodiscinaceae</taxon>
        <taxon>Rhizodiscina</taxon>
    </lineage>
</organism>
<feature type="coiled-coil region" evidence="1">
    <location>
        <begin position="426"/>
        <end position="476"/>
    </location>
</feature>
<keyword evidence="1" id="KW-0175">Coiled coil</keyword>
<evidence type="ECO:0008006" key="5">
    <source>
        <dbReference type="Google" id="ProtNLM"/>
    </source>
</evidence>
<dbReference type="OrthoDB" id="423576at2759"/>
<accession>A0A9P4IA08</accession>
<evidence type="ECO:0000256" key="2">
    <source>
        <dbReference type="SAM" id="MobiDB-lite"/>
    </source>
</evidence>
<keyword evidence="4" id="KW-1185">Reference proteome</keyword>
<name>A0A9P4IA08_9PEZI</name>
<proteinExistence type="predicted"/>
<dbReference type="Gene3D" id="1.25.40.20">
    <property type="entry name" value="Ankyrin repeat-containing domain"/>
    <property type="match status" value="1"/>
</dbReference>
<evidence type="ECO:0000256" key="1">
    <source>
        <dbReference type="SAM" id="Coils"/>
    </source>
</evidence>
<evidence type="ECO:0000313" key="4">
    <source>
        <dbReference type="Proteomes" id="UP000799772"/>
    </source>
</evidence>
<comment type="caution">
    <text evidence="3">The sequence shown here is derived from an EMBL/GenBank/DDBJ whole genome shotgun (WGS) entry which is preliminary data.</text>
</comment>
<dbReference type="Gene3D" id="1.25.40.10">
    <property type="entry name" value="Tetratricopeptide repeat domain"/>
    <property type="match status" value="1"/>
</dbReference>
<evidence type="ECO:0000313" key="3">
    <source>
        <dbReference type="EMBL" id="KAF2097745.1"/>
    </source>
</evidence>
<dbReference type="InterPro" id="IPR036770">
    <property type="entry name" value="Ankyrin_rpt-contain_sf"/>
</dbReference>
<dbReference type="SUPFAM" id="SSF48403">
    <property type="entry name" value="Ankyrin repeat"/>
    <property type="match status" value="1"/>
</dbReference>
<sequence length="956" mass="108034">MTTPDTSDLREPLPSQQNGDSSTAGDIIATASIAVDECVCKIPPSALLRMLHGVGVATKTPEGIIELVAAWILSRRVTGFHTPDNDQIDADVSFPLSKWIDTIDSSHLRESDDFLSLASMAIGVAFLRESCRQDHHVTDAELEIVWQLIFKALTSTHLSQPFYTASRSAQGFLSVALCSLVKENGDIDELYRLHVWLPDEKRGSHEFAVHSHQPFAQSWILAGEGKDHAYKVQRNVDSEVATHAEYELAWEIGRNLPGTTYSADHKYSVVKNTGRLVHTTELGSAAHTRDMTYTIDANCFHTTEVAPDAFHATLFFFDSHRGFVKDAGVLGPKNGDSNVVVRDSAGVTPADLASAANAVRSWEKYMERGRRYGRRSELEHEFREFNNALNECDAIESVPHATRYRHLVLGELGYLNRKFGKYEVAKDQLEEAIRGLDGTVEQVEVRGELGVVYRHMNRLEDARRAFQTQYDKARQINNDLATCRAIGNLGMVNYQLSQQNHDGQLLELAIQQQFERIREARRIQETMEVRTTDQRKKAQWTKQVSSWESIGLDRLSLCYTAQGNTKEAVKICLQSQKITCRSEDPTVIAFSRFFFGRALLHDGQCEEALKQFNSSDRCTPAIALCKEPSEEHRRYLKELVDAGANLDLTDENSYTALDYAVFNGDSAAEQIVLEGLHQKLEGDVGRKIVESQREARLRKAYRELFQEKMRPVLLRGGGHKTQENLRRVYDNALAEDKGKREMFDQLKFVRYSNFLNFGRLPRSSDGLAQPLMTGPQGCYGEASVDFVIFFSYRWINKEGGISLPDDMMNTQYHRMVAATEEFLRLHGRTDRDKLGIWMDYACVNQDEPASGVAALPMILAQCDAIISLVDDIFYSRAWCCVESIIAQTLKKSYNEHLWYEHVPIQLDESGIGGGGRWGLREGPTDFQIVMAEKDLTKEEEDRPKVLFLERQSRLLG</sequence>
<feature type="region of interest" description="Disordered" evidence="2">
    <location>
        <begin position="1"/>
        <end position="23"/>
    </location>
</feature>
<dbReference type="EMBL" id="ML978127">
    <property type="protein sequence ID" value="KAF2097745.1"/>
    <property type="molecule type" value="Genomic_DNA"/>
</dbReference>